<dbReference type="AlphaFoldDB" id="A0A2A2G5I3"/>
<gene>
    <name evidence="3" type="ORF">CK503_14545</name>
</gene>
<keyword evidence="1" id="KW-0812">Transmembrane</keyword>
<feature type="domain" description="DUF5683" evidence="2">
    <location>
        <begin position="1"/>
        <end position="143"/>
    </location>
</feature>
<protein>
    <recommendedName>
        <fullName evidence="2">DUF5683 domain-containing protein</fullName>
    </recommendedName>
</protein>
<sequence>MIIPGWGQIVNKQAWKVPIVYATLGGLGYFSVHLTKKYHDYRAAYYNLNPDTPSDDLRFGPTPSYIPENANLNEVKDLRNKYRNNRDLVYVGIVLAYGLNIVDAYVFAHMRSFDVSKDLSMRPRVKPAVMAQSNMPGITLSIDLIAK</sequence>
<dbReference type="Pfam" id="PF18935">
    <property type="entry name" value="DUF5683"/>
    <property type="match status" value="1"/>
</dbReference>
<dbReference type="EMBL" id="NSKE01000012">
    <property type="protein sequence ID" value="PAU92901.1"/>
    <property type="molecule type" value="Genomic_DNA"/>
</dbReference>
<keyword evidence="4" id="KW-1185">Reference proteome</keyword>
<reference evidence="3 4" key="1">
    <citation type="submission" date="2017-08" db="EMBL/GenBank/DDBJ databases">
        <title>Aliifodinibius alkalisoli sp. nov., isolated from saline alkaline soil.</title>
        <authorList>
            <person name="Liu D."/>
            <person name="Zhang G."/>
        </authorList>
    </citation>
    <scope>NUCLEOTIDE SEQUENCE [LARGE SCALE GENOMIC DNA]</scope>
    <source>
        <strain evidence="3 4">WN023</strain>
    </source>
</reference>
<evidence type="ECO:0000313" key="3">
    <source>
        <dbReference type="EMBL" id="PAU92901.1"/>
    </source>
</evidence>
<comment type="caution">
    <text evidence="3">The sequence shown here is derived from an EMBL/GenBank/DDBJ whole genome shotgun (WGS) entry which is preliminary data.</text>
</comment>
<evidence type="ECO:0000313" key="4">
    <source>
        <dbReference type="Proteomes" id="UP000218831"/>
    </source>
</evidence>
<name>A0A2A2G5I3_9BACT</name>
<proteinExistence type="predicted"/>
<keyword evidence="1" id="KW-1133">Transmembrane helix</keyword>
<evidence type="ECO:0000256" key="1">
    <source>
        <dbReference type="SAM" id="Phobius"/>
    </source>
</evidence>
<keyword evidence="1" id="KW-0472">Membrane</keyword>
<dbReference type="Proteomes" id="UP000218831">
    <property type="component" value="Unassembled WGS sequence"/>
</dbReference>
<feature type="transmembrane region" description="Helical" evidence="1">
    <location>
        <begin position="88"/>
        <end position="108"/>
    </location>
</feature>
<organism evidence="3 4">
    <name type="scientific">Fodinibius salipaludis</name>
    <dbReference type="NCBI Taxonomy" id="2032627"/>
    <lineage>
        <taxon>Bacteria</taxon>
        <taxon>Pseudomonadati</taxon>
        <taxon>Balneolota</taxon>
        <taxon>Balneolia</taxon>
        <taxon>Balneolales</taxon>
        <taxon>Balneolaceae</taxon>
        <taxon>Fodinibius</taxon>
    </lineage>
</organism>
<evidence type="ECO:0000259" key="2">
    <source>
        <dbReference type="Pfam" id="PF18935"/>
    </source>
</evidence>
<dbReference type="InterPro" id="IPR043738">
    <property type="entry name" value="DUF5683"/>
</dbReference>
<accession>A0A2A2G5I3</accession>